<evidence type="ECO:0008006" key="3">
    <source>
        <dbReference type="Google" id="ProtNLM"/>
    </source>
</evidence>
<accession>R4WTB7</accession>
<name>R4WTB7_9BURK</name>
<dbReference type="OrthoDB" id="880456at2"/>
<sequence length="131" mass="14645">METRTIAVFIGRDWRELYDAIWRPDVFPTWASGLAQSTLEDCGDHWRARGPAGDVTIRFTGHNAFGVMDHRVSLPNGDEVYVPLRVFQNGAGAEVALTLFRQPGMSDEKFAADADWVRRDLATLAARHSKA</sequence>
<dbReference type="Proteomes" id="UP000013966">
    <property type="component" value="Plasmid p1"/>
</dbReference>
<protein>
    <recommendedName>
        <fullName evidence="3">Polyketide cyclase</fullName>
    </recommendedName>
</protein>
<dbReference type="PATRIC" id="fig|758793.3.peg.6060"/>
<proteinExistence type="predicted"/>
<keyword evidence="2" id="KW-1185">Reference proteome</keyword>
<evidence type="ECO:0000313" key="2">
    <source>
        <dbReference type="Proteomes" id="UP000013966"/>
    </source>
</evidence>
<evidence type="ECO:0000313" key="1">
    <source>
        <dbReference type="EMBL" id="BAN27853.1"/>
    </source>
</evidence>
<dbReference type="InterPro" id="IPR023393">
    <property type="entry name" value="START-like_dom_sf"/>
</dbReference>
<dbReference type="Gene3D" id="3.30.530.20">
    <property type="match status" value="1"/>
</dbReference>
<dbReference type="EMBL" id="AP013061">
    <property type="protein sequence ID" value="BAN27853.1"/>
    <property type="molecule type" value="Genomic_DNA"/>
</dbReference>
<gene>
    <name evidence="1" type="ORF">BRPE64_DCDS09170</name>
</gene>
<dbReference type="AlphaFoldDB" id="R4WTB7"/>
<reference evidence="1 2" key="2">
    <citation type="journal article" date="2018" name="Int. J. Syst. Evol. Microbiol.">
        <title>Burkholderia insecticola sp. nov., a gut symbiotic bacterium of the bean bug Riptortus pedestris.</title>
        <authorList>
            <person name="Takeshita K."/>
            <person name="Tamaki H."/>
            <person name="Ohbayashi T."/>
            <person name="Meng X.-Y."/>
            <person name="Sone T."/>
            <person name="Mitani Y."/>
            <person name="Peeters C."/>
            <person name="Kikuchi Y."/>
            <person name="Vandamme P."/>
        </authorList>
    </citation>
    <scope>NUCLEOTIDE SEQUENCE [LARGE SCALE GENOMIC DNA]</scope>
    <source>
        <strain evidence="1">RPE64</strain>
        <plasmid evidence="1 2">p1</plasmid>
    </source>
</reference>
<reference evidence="1 2" key="1">
    <citation type="journal article" date="2013" name="Genome Announc.">
        <title>Complete Genome Sequence of Burkholderia sp. Strain RPE64, Bacterial Symbiont of the Bean Bug Riptortus pedestris.</title>
        <authorList>
            <person name="Shibata T.F."/>
            <person name="Maeda T."/>
            <person name="Nikoh N."/>
            <person name="Yamaguchi K."/>
            <person name="Oshima K."/>
            <person name="Hattori M."/>
            <person name="Nishiyama T."/>
            <person name="Hasebe M."/>
            <person name="Fukatsu T."/>
            <person name="Kikuchi Y."/>
            <person name="Shigenobu S."/>
        </authorList>
    </citation>
    <scope>NUCLEOTIDE SEQUENCE [LARGE SCALE GENOMIC DNA]</scope>
    <source>
        <plasmid evidence="1 2">p1</plasmid>
    </source>
</reference>
<dbReference type="RefSeq" id="WP_016348561.1">
    <property type="nucleotide sequence ID" value="NC_021289.1"/>
</dbReference>
<geneLocation type="plasmid" evidence="1 2">
    <name>p1</name>
</geneLocation>
<dbReference type="KEGG" id="buo:BRPE64_DCDS09170"/>
<keyword evidence="1" id="KW-0614">Plasmid</keyword>
<organism evidence="1 2">
    <name type="scientific">Caballeronia insecticola</name>
    <dbReference type="NCBI Taxonomy" id="758793"/>
    <lineage>
        <taxon>Bacteria</taxon>
        <taxon>Pseudomonadati</taxon>
        <taxon>Pseudomonadota</taxon>
        <taxon>Betaproteobacteria</taxon>
        <taxon>Burkholderiales</taxon>
        <taxon>Burkholderiaceae</taxon>
        <taxon>Caballeronia</taxon>
    </lineage>
</organism>
<dbReference type="HOGENOM" id="CLU_132537_0_0_4"/>
<dbReference type="SUPFAM" id="SSF55961">
    <property type="entry name" value="Bet v1-like"/>
    <property type="match status" value="1"/>
</dbReference>